<gene>
    <name evidence="2" type="ORF">SAMN04488508_102284</name>
</gene>
<evidence type="ECO:0000313" key="3">
    <source>
        <dbReference type="Proteomes" id="UP000184432"/>
    </source>
</evidence>
<evidence type="ECO:0000313" key="2">
    <source>
        <dbReference type="EMBL" id="SHI64618.1"/>
    </source>
</evidence>
<dbReference type="Proteomes" id="UP000184432">
    <property type="component" value="Unassembled WGS sequence"/>
</dbReference>
<protein>
    <recommendedName>
        <fullName evidence="4">DUF481 domain-containing protein</fullName>
    </recommendedName>
</protein>
<sequence>MSKRIYIVVLLMIICCTTNAQIVNVESLRKVADTSGWSGFVSLDLALIKNRRDIFKIANRTHVQYSAGKHLLLFINDLNIQQLDDEKFVNRGIQHLRYNYKFYPRIAWEAFVQTQFDPVSNINIRALAGTGARFKVLPSKKHRFYLGTLLMYEYEETEEMEMEVINSDIRGSMYVSVNLYPSDNMSIISTSYYQPRVDAIRDYRISNETSIVFKIFKDLRFKSTFTFSFDSFPAMDIPDTQYEWTNGLAYTFN</sequence>
<dbReference type="Pfam" id="PF04338">
    <property type="entry name" value="DUF481"/>
    <property type="match status" value="1"/>
</dbReference>
<dbReference type="OrthoDB" id="5333575at2"/>
<organism evidence="2 3">
    <name type="scientific">Aquimarina spongiae</name>
    <dbReference type="NCBI Taxonomy" id="570521"/>
    <lineage>
        <taxon>Bacteria</taxon>
        <taxon>Pseudomonadati</taxon>
        <taxon>Bacteroidota</taxon>
        <taxon>Flavobacteriia</taxon>
        <taxon>Flavobacteriales</taxon>
        <taxon>Flavobacteriaceae</taxon>
        <taxon>Aquimarina</taxon>
    </lineage>
</organism>
<feature type="chain" id="PRO_5012951745" description="DUF481 domain-containing protein" evidence="1">
    <location>
        <begin position="21"/>
        <end position="253"/>
    </location>
</feature>
<evidence type="ECO:0008006" key="4">
    <source>
        <dbReference type="Google" id="ProtNLM"/>
    </source>
</evidence>
<dbReference type="InterPro" id="IPR007433">
    <property type="entry name" value="DUF481"/>
</dbReference>
<dbReference type="RefSeq" id="WP_084549424.1">
    <property type="nucleotide sequence ID" value="NZ_FQYP01000002.1"/>
</dbReference>
<reference evidence="3" key="1">
    <citation type="submission" date="2016-11" db="EMBL/GenBank/DDBJ databases">
        <authorList>
            <person name="Varghese N."/>
            <person name="Submissions S."/>
        </authorList>
    </citation>
    <scope>NUCLEOTIDE SEQUENCE [LARGE SCALE GENOMIC DNA]</scope>
    <source>
        <strain evidence="3">DSM 22623</strain>
    </source>
</reference>
<dbReference type="EMBL" id="FQYP01000002">
    <property type="protein sequence ID" value="SHI64618.1"/>
    <property type="molecule type" value="Genomic_DNA"/>
</dbReference>
<proteinExistence type="predicted"/>
<keyword evidence="1" id="KW-0732">Signal</keyword>
<dbReference type="AlphaFoldDB" id="A0A1M6CV64"/>
<name>A0A1M6CV64_9FLAO</name>
<keyword evidence="3" id="KW-1185">Reference proteome</keyword>
<evidence type="ECO:0000256" key="1">
    <source>
        <dbReference type="SAM" id="SignalP"/>
    </source>
</evidence>
<dbReference type="STRING" id="570521.SAMN04488508_102284"/>
<feature type="signal peptide" evidence="1">
    <location>
        <begin position="1"/>
        <end position="20"/>
    </location>
</feature>
<accession>A0A1M6CV64</accession>